<protein>
    <submittedName>
        <fullName evidence="2">Uncharacterized protein</fullName>
    </submittedName>
</protein>
<reference evidence="2" key="1">
    <citation type="submission" date="2020-08" db="EMBL/GenBank/DDBJ databases">
        <title>Plant Genome Project.</title>
        <authorList>
            <person name="Zhang R.-G."/>
        </authorList>
    </citation>
    <scope>NUCLEOTIDE SEQUENCE</scope>
    <source>
        <strain evidence="2">WSP0</strain>
        <tissue evidence="2">Leaf</tissue>
    </source>
</reference>
<gene>
    <name evidence="2" type="ORF">RHGRI_030806</name>
</gene>
<feature type="region of interest" description="Disordered" evidence="1">
    <location>
        <begin position="1"/>
        <end position="82"/>
    </location>
</feature>
<accession>A0AAV6I655</accession>
<evidence type="ECO:0000313" key="3">
    <source>
        <dbReference type="Proteomes" id="UP000823749"/>
    </source>
</evidence>
<proteinExistence type="predicted"/>
<feature type="compositionally biased region" description="Basic residues" evidence="1">
    <location>
        <begin position="66"/>
        <end position="82"/>
    </location>
</feature>
<organism evidence="2 3">
    <name type="scientific">Rhododendron griersonianum</name>
    <dbReference type="NCBI Taxonomy" id="479676"/>
    <lineage>
        <taxon>Eukaryota</taxon>
        <taxon>Viridiplantae</taxon>
        <taxon>Streptophyta</taxon>
        <taxon>Embryophyta</taxon>
        <taxon>Tracheophyta</taxon>
        <taxon>Spermatophyta</taxon>
        <taxon>Magnoliopsida</taxon>
        <taxon>eudicotyledons</taxon>
        <taxon>Gunneridae</taxon>
        <taxon>Pentapetalae</taxon>
        <taxon>asterids</taxon>
        <taxon>Ericales</taxon>
        <taxon>Ericaceae</taxon>
        <taxon>Ericoideae</taxon>
        <taxon>Rhodoreae</taxon>
        <taxon>Rhododendron</taxon>
    </lineage>
</organism>
<evidence type="ECO:0000313" key="2">
    <source>
        <dbReference type="EMBL" id="KAG5523927.1"/>
    </source>
</evidence>
<dbReference type="EMBL" id="JACTNZ010000011">
    <property type="protein sequence ID" value="KAG5523927.1"/>
    <property type="molecule type" value="Genomic_DNA"/>
</dbReference>
<evidence type="ECO:0000256" key="1">
    <source>
        <dbReference type="SAM" id="MobiDB-lite"/>
    </source>
</evidence>
<dbReference type="Proteomes" id="UP000823749">
    <property type="component" value="Chromosome 11"/>
</dbReference>
<keyword evidence="3" id="KW-1185">Reference proteome</keyword>
<comment type="caution">
    <text evidence="2">The sequence shown here is derived from an EMBL/GenBank/DDBJ whole genome shotgun (WGS) entry which is preliminary data.</text>
</comment>
<sequence length="82" mass="8965">MVTSPPIETTAAAKLIRPTVVTDQANRRRPGHNGMAATAEAVEPTALAVGQMLAALPPPPPPGVTQRRRRRRRRRPSLRQEL</sequence>
<dbReference type="AlphaFoldDB" id="A0AAV6I655"/>
<name>A0AAV6I655_9ERIC</name>